<keyword evidence="2" id="KW-0762">Sugar transport</keyword>
<proteinExistence type="predicted"/>
<keyword evidence="2" id="KW-0813">Transport</keyword>
<sequence>ANQNNNAEEKKTRSLTLLLDSEPNTKKEWSACPCT</sequence>
<evidence type="ECO:0000313" key="2">
    <source>
        <dbReference type="EMBL" id="SBP02864.1"/>
    </source>
</evidence>
<name>A0A1A7WBI0_9TELE</name>
<protein>
    <submittedName>
        <fullName evidence="2">Solute carrier family 2 (Facilitated glucose transporter), member 12</fullName>
    </submittedName>
</protein>
<feature type="region of interest" description="Disordered" evidence="1">
    <location>
        <begin position="1"/>
        <end position="35"/>
    </location>
</feature>
<organism evidence="2">
    <name type="scientific">Iconisemion striatum</name>
    <dbReference type="NCBI Taxonomy" id="60296"/>
    <lineage>
        <taxon>Eukaryota</taxon>
        <taxon>Metazoa</taxon>
        <taxon>Chordata</taxon>
        <taxon>Craniata</taxon>
        <taxon>Vertebrata</taxon>
        <taxon>Euteleostomi</taxon>
        <taxon>Actinopterygii</taxon>
        <taxon>Neopterygii</taxon>
        <taxon>Teleostei</taxon>
        <taxon>Neoteleostei</taxon>
        <taxon>Acanthomorphata</taxon>
        <taxon>Ovalentaria</taxon>
        <taxon>Atherinomorphae</taxon>
        <taxon>Cyprinodontiformes</taxon>
        <taxon>Nothobranchiidae</taxon>
        <taxon>Iconisemion</taxon>
    </lineage>
</organism>
<dbReference type="AlphaFoldDB" id="A0A1A7WBI0"/>
<dbReference type="EMBL" id="HADW01001464">
    <property type="protein sequence ID" value="SBP02864.1"/>
    <property type="molecule type" value="Transcribed_RNA"/>
</dbReference>
<accession>A0A1A7WBI0</accession>
<reference evidence="2" key="1">
    <citation type="submission" date="2016-05" db="EMBL/GenBank/DDBJ databases">
        <authorList>
            <person name="Lavstsen T."/>
            <person name="Jespersen J.S."/>
        </authorList>
    </citation>
    <scope>NUCLEOTIDE SEQUENCE</scope>
    <source>
        <tissue evidence="2">Brain</tissue>
    </source>
</reference>
<reference evidence="2" key="2">
    <citation type="submission" date="2016-06" db="EMBL/GenBank/DDBJ databases">
        <title>The genome of a short-lived fish provides insights into sex chromosome evolution and the genetic control of aging.</title>
        <authorList>
            <person name="Reichwald K."/>
            <person name="Felder M."/>
            <person name="Petzold A."/>
            <person name="Koch P."/>
            <person name="Groth M."/>
            <person name="Platzer M."/>
        </authorList>
    </citation>
    <scope>NUCLEOTIDE SEQUENCE</scope>
    <source>
        <tissue evidence="2">Brain</tissue>
    </source>
</reference>
<feature type="non-terminal residue" evidence="2">
    <location>
        <position position="1"/>
    </location>
</feature>
<evidence type="ECO:0000256" key="1">
    <source>
        <dbReference type="SAM" id="MobiDB-lite"/>
    </source>
</evidence>
<gene>
    <name evidence="2" type="primary">SLC2A12</name>
</gene>